<accession>A0A162B6J1</accession>
<keyword evidence="1" id="KW-0560">Oxidoreductase</keyword>
<evidence type="ECO:0000313" key="4">
    <source>
        <dbReference type="Proteomes" id="UP000076661"/>
    </source>
</evidence>
<dbReference type="GO" id="GO:0016491">
    <property type="term" value="F:oxidoreductase activity"/>
    <property type="evidence" value="ECO:0007669"/>
    <property type="project" value="UniProtKB-KW"/>
</dbReference>
<dbReference type="InterPro" id="IPR036188">
    <property type="entry name" value="FAD/NAD-bd_sf"/>
</dbReference>
<gene>
    <name evidence="3" type="ORF">N478_17770</name>
</gene>
<evidence type="ECO:0000259" key="2">
    <source>
        <dbReference type="Pfam" id="PF01494"/>
    </source>
</evidence>
<dbReference type="Gene3D" id="3.50.50.60">
    <property type="entry name" value="FAD/NAD(P)-binding domain"/>
    <property type="match status" value="1"/>
</dbReference>
<name>A0A162B6J1_9GAMM</name>
<dbReference type="Proteomes" id="UP000076661">
    <property type="component" value="Unassembled WGS sequence"/>
</dbReference>
<proteinExistence type="predicted"/>
<feature type="domain" description="FAD-binding" evidence="2">
    <location>
        <begin position="7"/>
        <end position="323"/>
    </location>
</feature>
<organism evidence="3 4">
    <name type="scientific">Pseudoalteromonas luteoviolacea S4060-1</name>
    <dbReference type="NCBI Taxonomy" id="1365257"/>
    <lineage>
        <taxon>Bacteria</taxon>
        <taxon>Pseudomonadati</taxon>
        <taxon>Pseudomonadota</taxon>
        <taxon>Gammaproteobacteria</taxon>
        <taxon>Alteromonadales</taxon>
        <taxon>Pseudoalteromonadaceae</taxon>
        <taxon>Pseudoalteromonas</taxon>
    </lineage>
</organism>
<protein>
    <recommendedName>
        <fullName evidence="2">FAD-binding domain-containing protein</fullName>
    </recommendedName>
</protein>
<dbReference type="SUPFAM" id="SSF51905">
    <property type="entry name" value="FAD/NAD(P)-binding domain"/>
    <property type="match status" value="1"/>
</dbReference>
<dbReference type="EMBL" id="AUXX01000015">
    <property type="protein sequence ID" value="KZN67271.1"/>
    <property type="molecule type" value="Genomic_DNA"/>
</dbReference>
<comment type="caution">
    <text evidence="3">The sequence shown here is derived from an EMBL/GenBank/DDBJ whole genome shotgun (WGS) entry which is preliminary data.</text>
</comment>
<reference evidence="3 4" key="1">
    <citation type="submission" date="2013-07" db="EMBL/GenBank/DDBJ databases">
        <title>Comparative Genomic and Metabolomic Analysis of Twelve Strains of Pseudoalteromonas luteoviolacea.</title>
        <authorList>
            <person name="Vynne N.G."/>
            <person name="Mansson M."/>
            <person name="Gram L."/>
        </authorList>
    </citation>
    <scope>NUCLEOTIDE SEQUENCE [LARGE SCALE GENOMIC DNA]</scope>
    <source>
        <strain evidence="3 4">S4060-1</strain>
    </source>
</reference>
<sequence>MNDGFEYDCLIIGGGIAGTVAAKQLVDRGYKVALIDDRVTSQLKLAESLPASIEPMLQRLGLFDLINAPPHFKHSGMVSAWGTHILKAAPLVAHHHGWKVDKRALVRQVKVQLPSACVISGKVKEVSEQEGGWDCIVRSYVTETDIKVRARFLLDACGRQGYLPRILNLHRHTFDKLSAFVANVVVQSPSKAQPSVVVESFEDGWTLVSKINDKESMIAIFCNQHTPDFSGLRQAKNWHGIASQTQWFKKILPNSAFEVKVLNASSHIVSRLAGKNWLLVGDAAMSFDPLSSHGMTTAIYMAEKAANAIDDLFKGEKQSLNLYSKTMTDIYNSYLNELLGHYRRERRYQASKFWQSKQQISAQETLSVAG</sequence>
<dbReference type="GO" id="GO:0071949">
    <property type="term" value="F:FAD binding"/>
    <property type="evidence" value="ECO:0007669"/>
    <property type="project" value="InterPro"/>
</dbReference>
<dbReference type="PATRIC" id="fig|1365257.3.peg.2247"/>
<dbReference type="AlphaFoldDB" id="A0A162B6J1"/>
<dbReference type="Gene3D" id="3.30.9.100">
    <property type="match status" value="1"/>
</dbReference>
<dbReference type="InterPro" id="IPR050816">
    <property type="entry name" value="Flavin-dep_Halogenase_NPB"/>
</dbReference>
<dbReference type="RefSeq" id="WP_063381073.1">
    <property type="nucleotide sequence ID" value="NZ_AUXX01000015.1"/>
</dbReference>
<dbReference type="Pfam" id="PF01494">
    <property type="entry name" value="FAD_binding_3"/>
    <property type="match status" value="1"/>
</dbReference>
<dbReference type="PANTHER" id="PTHR43747:SF5">
    <property type="entry name" value="FAD-BINDING DOMAIN-CONTAINING PROTEIN"/>
    <property type="match status" value="1"/>
</dbReference>
<dbReference type="InterPro" id="IPR002938">
    <property type="entry name" value="FAD-bd"/>
</dbReference>
<evidence type="ECO:0000313" key="3">
    <source>
        <dbReference type="EMBL" id="KZN67271.1"/>
    </source>
</evidence>
<dbReference type="PANTHER" id="PTHR43747">
    <property type="entry name" value="FAD-BINDING PROTEIN"/>
    <property type="match status" value="1"/>
</dbReference>
<evidence type="ECO:0000256" key="1">
    <source>
        <dbReference type="ARBA" id="ARBA00023002"/>
    </source>
</evidence>